<sequence length="142" mass="15486">MSFNTLEFKFCPRCGQRLSYTSYEGYCAYSDCRWNNDEATESTPPAESLPDPSVDAGLVAQSSVGGGECPSEDRVLTLDECQELERLWWATCDGHGSVSKGGFVLMALQQAADMRGYLSNSERVAAYDRLCRHAGYAIGAGC</sequence>
<accession>A0A328ZCF4</accession>
<comment type="caution">
    <text evidence="1">The sequence shown here is derived from an EMBL/GenBank/DDBJ whole genome shotgun (WGS) entry which is preliminary data.</text>
</comment>
<protein>
    <submittedName>
        <fullName evidence="1">Uncharacterized protein</fullName>
    </submittedName>
</protein>
<dbReference type="Proteomes" id="UP000248856">
    <property type="component" value="Unassembled WGS sequence"/>
</dbReference>
<dbReference type="EMBL" id="QLTA01000014">
    <property type="protein sequence ID" value="RAR83529.1"/>
    <property type="molecule type" value="Genomic_DNA"/>
</dbReference>
<name>A0A328ZCF4_9BURK</name>
<organism evidence="1 2">
    <name type="scientific">Paracidovorax anthurii</name>
    <dbReference type="NCBI Taxonomy" id="78229"/>
    <lineage>
        <taxon>Bacteria</taxon>
        <taxon>Pseudomonadati</taxon>
        <taxon>Pseudomonadota</taxon>
        <taxon>Betaproteobacteria</taxon>
        <taxon>Burkholderiales</taxon>
        <taxon>Comamonadaceae</taxon>
        <taxon>Paracidovorax</taxon>
    </lineage>
</organism>
<dbReference type="AlphaFoldDB" id="A0A328ZCF4"/>
<dbReference type="RefSeq" id="WP_146749270.1">
    <property type="nucleotide sequence ID" value="NZ_CBCSGC010000001.1"/>
</dbReference>
<proteinExistence type="predicted"/>
<reference evidence="1 2" key="1">
    <citation type="submission" date="2018-06" db="EMBL/GenBank/DDBJ databases">
        <title>Genomic Encyclopedia of Archaeal and Bacterial Type Strains, Phase II (KMG-II): from individual species to whole genera.</title>
        <authorList>
            <person name="Goeker M."/>
        </authorList>
    </citation>
    <scope>NUCLEOTIDE SEQUENCE [LARGE SCALE GENOMIC DNA]</scope>
    <source>
        <strain evidence="1 2">CFPB 3232</strain>
    </source>
</reference>
<gene>
    <name evidence="1" type="ORF">AX018_101435</name>
</gene>
<evidence type="ECO:0000313" key="1">
    <source>
        <dbReference type="EMBL" id="RAR83529.1"/>
    </source>
</evidence>
<keyword evidence="2" id="KW-1185">Reference proteome</keyword>
<evidence type="ECO:0000313" key="2">
    <source>
        <dbReference type="Proteomes" id="UP000248856"/>
    </source>
</evidence>